<sequence>MHTAASGNRAPCISIIGMAGAGKSTVGQALAQLLGWAFMDSDHLMEALYASRLQGVTDALSKEAFLDLEAAVVGSVRAARTVLATGGSVIYRESAMRHLAAQGPVVHLDVPFAVIEERIARNPDRGLAIAPGQTLRGLFEEREALYRRYADFCCPVEGRSPQQCAIWIRDRLIGAGRLA</sequence>
<feature type="binding site" evidence="7">
    <location>
        <begin position="20"/>
        <end position="25"/>
    </location>
    <ligand>
        <name>ATP</name>
        <dbReference type="ChEBI" id="CHEBI:30616"/>
    </ligand>
</feature>
<dbReference type="GO" id="GO:0005524">
    <property type="term" value="F:ATP binding"/>
    <property type="evidence" value="ECO:0007669"/>
    <property type="project" value="UniProtKB-UniRule"/>
</dbReference>
<dbReference type="InterPro" id="IPR000623">
    <property type="entry name" value="Shikimate_kinase/TSH1"/>
</dbReference>
<reference evidence="8" key="2">
    <citation type="submission" date="2021-04" db="EMBL/GenBank/DDBJ databases">
        <authorList>
            <person name="Gilroy R."/>
        </authorList>
    </citation>
    <scope>NUCLEOTIDE SEQUENCE</scope>
    <source>
        <strain evidence="8">5032</strain>
    </source>
</reference>
<keyword evidence="6 7" id="KW-0057">Aromatic amino acid biosynthesis</keyword>
<feature type="binding site" evidence="7">
    <location>
        <position position="24"/>
    </location>
    <ligand>
        <name>Mg(2+)</name>
        <dbReference type="ChEBI" id="CHEBI:18420"/>
    </ligand>
</feature>
<keyword evidence="5 7" id="KW-0067">ATP-binding</keyword>
<comment type="caution">
    <text evidence="7">Lacks conserved residue(s) required for the propagation of feature annotation.</text>
</comment>
<evidence type="ECO:0000256" key="5">
    <source>
        <dbReference type="ARBA" id="ARBA00022840"/>
    </source>
</evidence>
<dbReference type="Proteomes" id="UP000823821">
    <property type="component" value="Unassembled WGS sequence"/>
</dbReference>
<feature type="binding site" evidence="7">
    <location>
        <position position="125"/>
    </location>
    <ligand>
        <name>ATP</name>
        <dbReference type="ChEBI" id="CHEBI:30616"/>
    </ligand>
</feature>
<organism evidence="8 9">
    <name type="scientific">Candidatus Desulfovibrio intestinavium</name>
    <dbReference type="NCBI Taxonomy" id="2838534"/>
    <lineage>
        <taxon>Bacteria</taxon>
        <taxon>Pseudomonadati</taxon>
        <taxon>Thermodesulfobacteriota</taxon>
        <taxon>Desulfovibrionia</taxon>
        <taxon>Desulfovibrionales</taxon>
        <taxon>Desulfovibrionaceae</taxon>
        <taxon>Desulfovibrio</taxon>
    </lineage>
</organism>
<dbReference type="HAMAP" id="MF_00109">
    <property type="entry name" value="Shikimate_kinase"/>
    <property type="match status" value="1"/>
</dbReference>
<evidence type="ECO:0000256" key="3">
    <source>
        <dbReference type="ARBA" id="ARBA00022741"/>
    </source>
</evidence>
<evidence type="ECO:0000256" key="4">
    <source>
        <dbReference type="ARBA" id="ARBA00022777"/>
    </source>
</evidence>
<keyword evidence="7" id="KW-0963">Cytoplasm</keyword>
<keyword evidence="2 7" id="KW-0808">Transferase</keyword>
<dbReference type="GO" id="GO:0009423">
    <property type="term" value="P:chorismate biosynthetic process"/>
    <property type="evidence" value="ECO:0007669"/>
    <property type="project" value="UniProtKB-UniRule"/>
</dbReference>
<keyword evidence="7" id="KW-0460">Magnesium</keyword>
<feature type="binding site" evidence="7">
    <location>
        <position position="159"/>
    </location>
    <ligand>
        <name>ATP</name>
        <dbReference type="ChEBI" id="CHEBI:30616"/>
    </ligand>
</feature>
<dbReference type="SUPFAM" id="SSF52540">
    <property type="entry name" value="P-loop containing nucleoside triphosphate hydrolases"/>
    <property type="match status" value="1"/>
</dbReference>
<comment type="subunit">
    <text evidence="7">Monomer.</text>
</comment>
<comment type="similarity">
    <text evidence="7">Belongs to the shikimate kinase family.</text>
</comment>
<comment type="function">
    <text evidence="7">Catalyzes the specific phosphorylation of the 3-hydroxyl group of shikimic acid using ATP as a cosubstrate.</text>
</comment>
<comment type="caution">
    <text evidence="8">The sequence shown here is derived from an EMBL/GenBank/DDBJ whole genome shotgun (WGS) entry which is preliminary data.</text>
</comment>
<dbReference type="GO" id="GO:0008652">
    <property type="term" value="P:amino acid biosynthetic process"/>
    <property type="evidence" value="ECO:0007669"/>
    <property type="project" value="UniProtKB-KW"/>
</dbReference>
<dbReference type="InterPro" id="IPR031322">
    <property type="entry name" value="Shikimate/glucono_kinase"/>
</dbReference>
<comment type="cofactor">
    <cofactor evidence="7">
        <name>Mg(2+)</name>
        <dbReference type="ChEBI" id="CHEBI:18420"/>
    </cofactor>
    <text evidence="7">Binds 1 Mg(2+) ion per subunit.</text>
</comment>
<feature type="binding site" evidence="7">
    <location>
        <position position="42"/>
    </location>
    <ligand>
        <name>substrate</name>
    </ligand>
</feature>
<dbReference type="AlphaFoldDB" id="A0A9D2HML1"/>
<keyword evidence="4 7" id="KW-0418">Kinase</keyword>
<evidence type="ECO:0000256" key="6">
    <source>
        <dbReference type="ARBA" id="ARBA00023141"/>
    </source>
</evidence>
<keyword evidence="7" id="KW-0479">Metal-binding</keyword>
<dbReference type="PANTHER" id="PTHR21087">
    <property type="entry name" value="SHIKIMATE KINASE"/>
    <property type="match status" value="1"/>
</dbReference>
<dbReference type="EMBL" id="DWZD01000020">
    <property type="protein sequence ID" value="HJA78624.1"/>
    <property type="molecule type" value="Genomic_DNA"/>
</dbReference>
<keyword evidence="3 7" id="KW-0547">Nucleotide-binding</keyword>
<evidence type="ECO:0000313" key="9">
    <source>
        <dbReference type="Proteomes" id="UP000823821"/>
    </source>
</evidence>
<dbReference type="GO" id="GO:0004765">
    <property type="term" value="F:shikimate kinase activity"/>
    <property type="evidence" value="ECO:0007669"/>
    <property type="project" value="UniProtKB-UniRule"/>
</dbReference>
<accession>A0A9D2HML1</accession>
<feature type="binding site" evidence="7">
    <location>
        <position position="142"/>
    </location>
    <ligand>
        <name>substrate</name>
    </ligand>
</feature>
<keyword evidence="1 7" id="KW-0028">Amino-acid biosynthesis</keyword>
<comment type="catalytic activity">
    <reaction evidence="7">
        <text>shikimate + ATP = 3-phosphoshikimate + ADP + H(+)</text>
        <dbReference type="Rhea" id="RHEA:13121"/>
        <dbReference type="ChEBI" id="CHEBI:15378"/>
        <dbReference type="ChEBI" id="CHEBI:30616"/>
        <dbReference type="ChEBI" id="CHEBI:36208"/>
        <dbReference type="ChEBI" id="CHEBI:145989"/>
        <dbReference type="ChEBI" id="CHEBI:456216"/>
        <dbReference type="EC" id="2.7.1.71"/>
    </reaction>
</comment>
<dbReference type="NCBIfam" id="NF040667">
    <property type="entry name" value="hom_kin_desulfo"/>
    <property type="match status" value="1"/>
</dbReference>
<dbReference type="GO" id="GO:0009073">
    <property type="term" value="P:aromatic amino acid family biosynthetic process"/>
    <property type="evidence" value="ECO:0007669"/>
    <property type="project" value="UniProtKB-KW"/>
</dbReference>
<comment type="subcellular location">
    <subcellularLocation>
        <location evidence="7">Cytoplasm</location>
    </subcellularLocation>
</comment>
<evidence type="ECO:0000313" key="8">
    <source>
        <dbReference type="EMBL" id="HJA78624.1"/>
    </source>
</evidence>
<dbReference type="Gene3D" id="3.40.50.300">
    <property type="entry name" value="P-loop containing nucleotide triphosphate hydrolases"/>
    <property type="match status" value="1"/>
</dbReference>
<protein>
    <recommendedName>
        <fullName evidence="7">Shikimate kinase</fullName>
        <shortName evidence="7">SK</shortName>
        <ecNumber evidence="7">2.7.1.71</ecNumber>
    </recommendedName>
</protein>
<dbReference type="PANTHER" id="PTHR21087:SF16">
    <property type="entry name" value="SHIKIMATE KINASE 1, CHLOROPLASTIC"/>
    <property type="match status" value="1"/>
</dbReference>
<dbReference type="GO" id="GO:0005829">
    <property type="term" value="C:cytosol"/>
    <property type="evidence" value="ECO:0007669"/>
    <property type="project" value="TreeGrafter"/>
</dbReference>
<feature type="binding site" evidence="7">
    <location>
        <position position="87"/>
    </location>
    <ligand>
        <name>substrate</name>
    </ligand>
</feature>
<reference evidence="8" key="1">
    <citation type="journal article" date="2021" name="PeerJ">
        <title>Extensive microbial diversity within the chicken gut microbiome revealed by metagenomics and culture.</title>
        <authorList>
            <person name="Gilroy R."/>
            <person name="Ravi A."/>
            <person name="Getino M."/>
            <person name="Pursley I."/>
            <person name="Horton D.L."/>
            <person name="Alikhan N.F."/>
            <person name="Baker D."/>
            <person name="Gharbi K."/>
            <person name="Hall N."/>
            <person name="Watson M."/>
            <person name="Adriaenssens E.M."/>
            <person name="Foster-Nyarko E."/>
            <person name="Jarju S."/>
            <person name="Secka A."/>
            <person name="Antonio M."/>
            <person name="Oren A."/>
            <person name="Chaudhuri R.R."/>
            <person name="La Ragione R."/>
            <person name="Hildebrand F."/>
            <person name="Pallen M.J."/>
        </authorList>
    </citation>
    <scope>NUCLEOTIDE SEQUENCE</scope>
    <source>
        <strain evidence="8">5032</strain>
    </source>
</reference>
<comment type="pathway">
    <text evidence="7">Metabolic intermediate biosynthesis; chorismate biosynthesis; chorismate from D-erythrose 4-phosphate and phosphoenolpyruvate: step 5/7.</text>
</comment>
<dbReference type="PRINTS" id="PR01100">
    <property type="entry name" value="SHIKIMTKNASE"/>
</dbReference>
<name>A0A9D2HML1_9BACT</name>
<proteinExistence type="inferred from homology"/>
<gene>
    <name evidence="7" type="primary">aroK</name>
    <name evidence="8" type="ORF">H9784_03485</name>
</gene>
<dbReference type="CDD" id="cd00464">
    <property type="entry name" value="SK"/>
    <property type="match status" value="1"/>
</dbReference>
<evidence type="ECO:0000256" key="1">
    <source>
        <dbReference type="ARBA" id="ARBA00022605"/>
    </source>
</evidence>
<dbReference type="EC" id="2.7.1.71" evidence="7"/>
<dbReference type="Pfam" id="PF01202">
    <property type="entry name" value="SKI"/>
    <property type="match status" value="1"/>
</dbReference>
<evidence type="ECO:0000256" key="7">
    <source>
        <dbReference type="HAMAP-Rule" id="MF_00109"/>
    </source>
</evidence>
<dbReference type="InterPro" id="IPR027417">
    <property type="entry name" value="P-loop_NTPase"/>
</dbReference>
<dbReference type="GO" id="GO:0000287">
    <property type="term" value="F:magnesium ion binding"/>
    <property type="evidence" value="ECO:0007669"/>
    <property type="project" value="UniProtKB-UniRule"/>
</dbReference>
<evidence type="ECO:0000256" key="2">
    <source>
        <dbReference type="ARBA" id="ARBA00022679"/>
    </source>
</evidence>